<evidence type="ECO:0000313" key="2">
    <source>
        <dbReference type="EMBL" id="CAH2041003.1"/>
    </source>
</evidence>
<dbReference type="EMBL" id="CAJVSB020000058">
    <property type="protein sequence ID" value="CAH2041003.1"/>
    <property type="molecule type" value="Genomic_DNA"/>
</dbReference>
<dbReference type="Proteomes" id="UP000836841">
    <property type="component" value="Unassembled WGS sequence"/>
</dbReference>
<protein>
    <submittedName>
        <fullName evidence="2">Uncharacterized protein</fullName>
    </submittedName>
</protein>
<dbReference type="PANTHER" id="PTHR13833">
    <property type="match status" value="1"/>
</dbReference>
<comment type="caution">
    <text evidence="2">The sequence shown here is derived from an EMBL/GenBank/DDBJ whole genome shotgun (WGS) entry which is preliminary data.</text>
</comment>
<proteinExistence type="predicted"/>
<organism evidence="2 3">
    <name type="scientific">Thlaspi arvense</name>
    <name type="common">Field penny-cress</name>
    <dbReference type="NCBI Taxonomy" id="13288"/>
    <lineage>
        <taxon>Eukaryota</taxon>
        <taxon>Viridiplantae</taxon>
        <taxon>Streptophyta</taxon>
        <taxon>Embryophyta</taxon>
        <taxon>Tracheophyta</taxon>
        <taxon>Spermatophyta</taxon>
        <taxon>Magnoliopsida</taxon>
        <taxon>eudicotyledons</taxon>
        <taxon>Gunneridae</taxon>
        <taxon>Pentapetalae</taxon>
        <taxon>rosids</taxon>
        <taxon>malvids</taxon>
        <taxon>Brassicales</taxon>
        <taxon>Brassicaceae</taxon>
        <taxon>Thlaspideae</taxon>
        <taxon>Thlaspi</taxon>
    </lineage>
</organism>
<dbReference type="AlphaFoldDB" id="A0AAU9RG46"/>
<name>A0AAU9RG46_THLAR</name>
<feature type="signal peptide" evidence="1">
    <location>
        <begin position="1"/>
        <end position="18"/>
    </location>
</feature>
<keyword evidence="3" id="KW-1185">Reference proteome</keyword>
<gene>
    <name evidence="2" type="ORF">TAV2_LOCUS4307</name>
</gene>
<sequence>MASIFSFFFALCFLSAYAEPVYEDGYSVSTVLDGNALEINPHFILPRFQSSDFIVLDSQNSAFYTVSFSPSQGRD</sequence>
<reference evidence="2 3" key="1">
    <citation type="submission" date="2022-03" db="EMBL/GenBank/DDBJ databases">
        <authorList>
            <person name="Nunn A."/>
            <person name="Chopra R."/>
            <person name="Nunn A."/>
            <person name="Contreras Garrido A."/>
        </authorList>
    </citation>
    <scope>NUCLEOTIDE SEQUENCE [LARGE SCALE GENOMIC DNA]</scope>
</reference>
<accession>A0AAU9RG46</accession>
<dbReference type="PANTHER" id="PTHR13833:SF71">
    <property type="entry name" value="NHL DOMAIN-CONTAINING PROTEIN"/>
    <property type="match status" value="1"/>
</dbReference>
<evidence type="ECO:0000313" key="3">
    <source>
        <dbReference type="Proteomes" id="UP000836841"/>
    </source>
</evidence>
<feature type="chain" id="PRO_5043672912" evidence="1">
    <location>
        <begin position="19"/>
        <end position="75"/>
    </location>
</feature>
<keyword evidence="1" id="KW-0732">Signal</keyword>
<evidence type="ECO:0000256" key="1">
    <source>
        <dbReference type="SAM" id="SignalP"/>
    </source>
</evidence>